<proteinExistence type="predicted"/>
<organism evidence="2 3">
    <name type="scientific">Massilicoli timonensis</name>
    <dbReference type="NCBI Taxonomy" id="2015901"/>
    <lineage>
        <taxon>Bacteria</taxon>
        <taxon>Bacillati</taxon>
        <taxon>Bacillota</taxon>
        <taxon>Erysipelotrichia</taxon>
        <taxon>Erysipelotrichales</taxon>
        <taxon>Erysipelotrichaceae</taxon>
        <taxon>Massilicoli</taxon>
    </lineage>
</organism>
<comment type="caution">
    <text evidence="2">The sequence shown here is derived from an EMBL/GenBank/DDBJ whole genome shotgun (WGS) entry which is preliminary data.</text>
</comment>
<protein>
    <submittedName>
        <fullName evidence="2">Uncharacterized protein</fullName>
    </submittedName>
</protein>
<accession>A0ABT1SKM2</accession>
<name>A0ABT1SKM2_9FIRM</name>
<gene>
    <name evidence="2" type="ORF">NE663_05815</name>
</gene>
<dbReference type="Pfam" id="PF25186">
    <property type="entry name" value="Tad4"/>
    <property type="match status" value="1"/>
</dbReference>
<dbReference type="InterPro" id="IPR057385">
    <property type="entry name" value="Tad4-like"/>
</dbReference>
<evidence type="ECO:0000313" key="3">
    <source>
        <dbReference type="Proteomes" id="UP001524435"/>
    </source>
</evidence>
<evidence type="ECO:0000256" key="1">
    <source>
        <dbReference type="SAM" id="MobiDB-lite"/>
    </source>
</evidence>
<evidence type="ECO:0000313" key="2">
    <source>
        <dbReference type="EMBL" id="MCQ5121776.1"/>
    </source>
</evidence>
<dbReference type="Proteomes" id="UP001524435">
    <property type="component" value="Unassembled WGS sequence"/>
</dbReference>
<dbReference type="EMBL" id="JANGCH010000006">
    <property type="protein sequence ID" value="MCQ5121776.1"/>
    <property type="molecule type" value="Genomic_DNA"/>
</dbReference>
<keyword evidence="3" id="KW-1185">Reference proteome</keyword>
<reference evidence="2 3" key="1">
    <citation type="submission" date="2022-06" db="EMBL/GenBank/DDBJ databases">
        <title>Isolation of gut microbiota from human fecal samples.</title>
        <authorList>
            <person name="Pamer E.G."/>
            <person name="Barat B."/>
            <person name="Waligurski E."/>
            <person name="Medina S."/>
            <person name="Paddock L."/>
            <person name="Mostad J."/>
        </authorList>
    </citation>
    <scope>NUCLEOTIDE SEQUENCE [LARGE SCALE GENOMIC DNA]</scope>
    <source>
        <strain evidence="2 3">DFI.6.1</strain>
    </source>
</reference>
<feature type="region of interest" description="Disordered" evidence="1">
    <location>
        <begin position="437"/>
        <end position="462"/>
    </location>
</feature>
<sequence>MLDLFVPDSGELDQHPAVQELLAREQPRSFQIVDHPCWYENGEPNRNATLEEIAAWTKDDAYLHMPGMTVLPPTHYYRYFGNPEVLDTLHPKMQAEYEAYRGQWNAAFSQGKDAFYEKLPEICVVQTVYCNLEQCSASYDQEYLAALAEEETPLTTLAQAYDQGGYFEIGPNASLLLEDVELNREKLAEYYKLDEAAAGMTDHAALMELLDAHLDQEYAGLEQQWSSLDFDGALDHAIEMYTFRQFYQTFRFEKDQYPASSLELMAQLKEPMQENQSWMIGERVLYEMSLDEISQLLPRLYPDVVPEDDPWGMFGNRELFTRRDAPSDLETGSAPSFRIRDGMEKNYLELKAERGIDGIVRYVERWSQMMEQEIKDGASVAEAAERTNHSADTDGITGYMYGQAVNLLCNYWEHGEELRQWHNQKYHYSGEGVVNPAILTPPAKEDALPDMEPEEPGPAMSQ</sequence>